<dbReference type="PROSITE" id="PS50885">
    <property type="entry name" value="HAMP"/>
    <property type="match status" value="1"/>
</dbReference>
<dbReference type="InterPro" id="IPR013587">
    <property type="entry name" value="Nitrate/nitrite_sensing"/>
</dbReference>
<evidence type="ECO:0000256" key="3">
    <source>
        <dbReference type="ARBA" id="ARBA00012438"/>
    </source>
</evidence>
<dbReference type="GO" id="GO:0004673">
    <property type="term" value="F:protein histidine kinase activity"/>
    <property type="evidence" value="ECO:0007669"/>
    <property type="project" value="UniProtKB-EC"/>
</dbReference>
<dbReference type="Pfam" id="PF02518">
    <property type="entry name" value="HATPase_c"/>
    <property type="match status" value="1"/>
</dbReference>
<evidence type="ECO:0000256" key="8">
    <source>
        <dbReference type="ARBA" id="ARBA00022989"/>
    </source>
</evidence>
<evidence type="ECO:0000313" key="13">
    <source>
        <dbReference type="EMBL" id="BCJ26171.1"/>
    </source>
</evidence>
<feature type="compositionally biased region" description="Polar residues" evidence="10">
    <location>
        <begin position="760"/>
        <end position="770"/>
    </location>
</feature>
<keyword evidence="7" id="KW-0418">Kinase</keyword>
<sequence length="956" mass="101696">MSVRTWSIRSRLVALVAVPIVCLVLFWGFANYLTLGDGFRLYNQSRLLNELSVPVDNVVMAVQGERRAGMVYLASPNSTHQKQLAAARRTADRRIAAYRSRLSSDSVRSVATDRMLTLARAELSDLSGLTDLRSKVDHRSLSPADLMTGTARLLDGVDPLYTQVTTFPDDETGAEGRAVAMLSRAREMRSRTDAVLAFALAKGHFSAETYRLYVQAVGVEQDQYEVAAAALPAADRREYQALMAKVPFTELAAMEKSAVNKGGPNGAVPVNAVQWQQANARGLAAQYRFEQHLYDLIGQHAKAPSYVIFLRLGLAGLLGLIAIVISVLVARRLTRSLIRQLRTLRDSARDLAWVRLPAVVQRLSDGQSVDVAAEVPKLATGSDEIGQVADAFNEVGRTAVQAASGQAELRTGAATMFLNIARRSQTLLHRQLSQLDVMERKAAEPEALDDLFKVDHLATRMRRNAENLVILGGGAPGRVWSEPKPLLDVLRSAASEVEQYERVHVLPFPTTLLAGSVISDVVHLVAELIDNATAFSPPHTRVNVTGQPVPKGFAVEIEDRGLGMSTADIDSVNEWLAHPPSFDVLALNDDARLGMFVVARLAARHDIHVQLRPSPYGGTTAIVLLPGELVERAEDEPPAEPRERPAGKRPAAPVLVAAGTRRGADRSESGTSSGLPRLAALGAARGAHAEPDPSVPVPRPSPTRRRPSPTAERHSTTAAPGPDLSAATSEPDPSAAVSEPGSSAATSSAPTGPSAAVAESGSSAIATESSGARAESGSLPIATEDWAARAESGSSAIATESAAEPAESGPSAAVAESGPVFDDWPTLPEPGPAPAAIQSVPAPVVEEPVSDPAAPSSTPVEPFDSTSAGRPDQARPAEFGSAAESIRAADPEPSGAAVPAVEPIPSDVDDEHTHLGLPRRVRQASLAPDCVPKRRYRSRPWTRHRRPGARRRRSGR</sequence>
<feature type="compositionally biased region" description="Basic residues" evidence="10">
    <location>
        <begin position="933"/>
        <end position="956"/>
    </location>
</feature>
<evidence type="ECO:0000256" key="5">
    <source>
        <dbReference type="ARBA" id="ARBA00022679"/>
    </source>
</evidence>
<dbReference type="GO" id="GO:0005886">
    <property type="term" value="C:plasma membrane"/>
    <property type="evidence" value="ECO:0007669"/>
    <property type="project" value="TreeGrafter"/>
</dbReference>
<dbReference type="PANTHER" id="PTHR45436:SF5">
    <property type="entry name" value="SENSOR HISTIDINE KINASE TRCS"/>
    <property type="match status" value="1"/>
</dbReference>
<dbReference type="GO" id="GO:0000160">
    <property type="term" value="P:phosphorelay signal transduction system"/>
    <property type="evidence" value="ECO:0007669"/>
    <property type="project" value="UniProtKB-KW"/>
</dbReference>
<keyword evidence="9" id="KW-0902">Two-component regulatory system</keyword>
<feature type="compositionally biased region" description="Low complexity" evidence="10">
    <location>
        <begin position="790"/>
        <end position="819"/>
    </location>
</feature>
<dbReference type="PANTHER" id="PTHR45436">
    <property type="entry name" value="SENSOR HISTIDINE KINASE YKOH"/>
    <property type="match status" value="1"/>
</dbReference>
<dbReference type="SMART" id="SM00304">
    <property type="entry name" value="HAMP"/>
    <property type="match status" value="1"/>
</dbReference>
<dbReference type="Proteomes" id="UP000680750">
    <property type="component" value="Chromosome"/>
</dbReference>
<dbReference type="Pfam" id="PF08376">
    <property type="entry name" value="NIT"/>
    <property type="match status" value="1"/>
</dbReference>
<accession>A0A810KV37</accession>
<evidence type="ECO:0000256" key="4">
    <source>
        <dbReference type="ARBA" id="ARBA00022553"/>
    </source>
</evidence>
<keyword evidence="8 11" id="KW-1133">Transmembrane helix</keyword>
<protein>
    <recommendedName>
        <fullName evidence="3">histidine kinase</fullName>
        <ecNumber evidence="3">2.7.13.3</ecNumber>
    </recommendedName>
</protein>
<dbReference type="RefSeq" id="WP_212804481.1">
    <property type="nucleotide sequence ID" value="NZ_AP023354.1"/>
</dbReference>
<feature type="domain" description="HAMP" evidence="12">
    <location>
        <begin position="335"/>
        <end position="404"/>
    </location>
</feature>
<comment type="subcellular location">
    <subcellularLocation>
        <location evidence="2">Membrane</location>
    </subcellularLocation>
</comment>
<feature type="transmembrane region" description="Helical" evidence="11">
    <location>
        <begin position="308"/>
        <end position="330"/>
    </location>
</feature>
<comment type="catalytic activity">
    <reaction evidence="1">
        <text>ATP + protein L-histidine = ADP + protein N-phospho-L-histidine.</text>
        <dbReference type="EC" id="2.7.13.3"/>
    </reaction>
</comment>
<feature type="transmembrane region" description="Helical" evidence="11">
    <location>
        <begin position="12"/>
        <end position="30"/>
    </location>
</feature>
<feature type="compositionally biased region" description="Low complexity" evidence="10">
    <location>
        <begin position="737"/>
        <end position="758"/>
    </location>
</feature>
<dbReference type="KEGG" id="aser:Asera_02790"/>
<evidence type="ECO:0000256" key="10">
    <source>
        <dbReference type="SAM" id="MobiDB-lite"/>
    </source>
</evidence>
<dbReference type="InterPro" id="IPR036890">
    <property type="entry name" value="HATPase_C_sf"/>
</dbReference>
<dbReference type="SMART" id="SM00387">
    <property type="entry name" value="HATPase_c"/>
    <property type="match status" value="1"/>
</dbReference>
<evidence type="ECO:0000313" key="14">
    <source>
        <dbReference type="Proteomes" id="UP000680750"/>
    </source>
</evidence>
<dbReference type="Gene3D" id="3.30.565.10">
    <property type="entry name" value="Histidine kinase-like ATPase, C-terminal domain"/>
    <property type="match status" value="1"/>
</dbReference>
<feature type="compositionally biased region" description="Polar residues" evidence="10">
    <location>
        <begin position="856"/>
        <end position="868"/>
    </location>
</feature>
<reference evidence="13" key="1">
    <citation type="submission" date="2020-08" db="EMBL/GenBank/DDBJ databases">
        <title>Whole genome shotgun sequence of Actinocatenispora sera NBRC 101916.</title>
        <authorList>
            <person name="Komaki H."/>
            <person name="Tamura T."/>
        </authorList>
    </citation>
    <scope>NUCLEOTIDE SEQUENCE</scope>
    <source>
        <strain evidence="13">NBRC 101916</strain>
    </source>
</reference>
<dbReference type="InterPro" id="IPR003594">
    <property type="entry name" value="HATPase_dom"/>
</dbReference>
<feature type="compositionally biased region" description="Low complexity" evidence="10">
    <location>
        <begin position="839"/>
        <end position="855"/>
    </location>
</feature>
<evidence type="ECO:0000256" key="2">
    <source>
        <dbReference type="ARBA" id="ARBA00004370"/>
    </source>
</evidence>
<gene>
    <name evidence="13" type="ORF">Asera_02790</name>
</gene>
<dbReference type="EC" id="2.7.13.3" evidence="3"/>
<evidence type="ECO:0000259" key="12">
    <source>
        <dbReference type="PROSITE" id="PS50885"/>
    </source>
</evidence>
<evidence type="ECO:0000256" key="6">
    <source>
        <dbReference type="ARBA" id="ARBA00022692"/>
    </source>
</evidence>
<evidence type="ECO:0000256" key="7">
    <source>
        <dbReference type="ARBA" id="ARBA00022777"/>
    </source>
</evidence>
<proteinExistence type="predicted"/>
<organism evidence="13 14">
    <name type="scientific">Actinocatenispora sera</name>
    <dbReference type="NCBI Taxonomy" id="390989"/>
    <lineage>
        <taxon>Bacteria</taxon>
        <taxon>Bacillati</taxon>
        <taxon>Actinomycetota</taxon>
        <taxon>Actinomycetes</taxon>
        <taxon>Micromonosporales</taxon>
        <taxon>Micromonosporaceae</taxon>
        <taxon>Actinocatenispora</taxon>
    </lineage>
</organism>
<keyword evidence="4" id="KW-0597">Phosphoprotein</keyword>
<feature type="region of interest" description="Disordered" evidence="10">
    <location>
        <begin position="684"/>
        <end position="956"/>
    </location>
</feature>
<keyword evidence="5" id="KW-0808">Transferase</keyword>
<dbReference type="SUPFAM" id="SSF55874">
    <property type="entry name" value="ATPase domain of HSP90 chaperone/DNA topoisomerase II/histidine kinase"/>
    <property type="match status" value="1"/>
</dbReference>
<keyword evidence="6 11" id="KW-0812">Transmembrane</keyword>
<dbReference type="InterPro" id="IPR003660">
    <property type="entry name" value="HAMP_dom"/>
</dbReference>
<dbReference type="AlphaFoldDB" id="A0A810KV37"/>
<evidence type="ECO:0000256" key="1">
    <source>
        <dbReference type="ARBA" id="ARBA00000085"/>
    </source>
</evidence>
<dbReference type="Gene3D" id="6.10.340.10">
    <property type="match status" value="1"/>
</dbReference>
<keyword evidence="14" id="KW-1185">Reference proteome</keyword>
<keyword evidence="11" id="KW-0472">Membrane</keyword>
<feature type="region of interest" description="Disordered" evidence="10">
    <location>
        <begin position="633"/>
        <end position="653"/>
    </location>
</feature>
<evidence type="ECO:0000256" key="11">
    <source>
        <dbReference type="SAM" id="Phobius"/>
    </source>
</evidence>
<dbReference type="CDD" id="cd00075">
    <property type="entry name" value="HATPase"/>
    <property type="match status" value="1"/>
</dbReference>
<evidence type="ECO:0000256" key="9">
    <source>
        <dbReference type="ARBA" id="ARBA00023012"/>
    </source>
</evidence>
<dbReference type="InterPro" id="IPR050428">
    <property type="entry name" value="TCS_sensor_his_kinase"/>
</dbReference>
<dbReference type="EMBL" id="AP023354">
    <property type="protein sequence ID" value="BCJ26171.1"/>
    <property type="molecule type" value="Genomic_DNA"/>
</dbReference>
<name>A0A810KV37_9ACTN</name>